<dbReference type="SUPFAM" id="SSF48264">
    <property type="entry name" value="Cytochrome P450"/>
    <property type="match status" value="1"/>
</dbReference>
<dbReference type="PRINTS" id="PR00359">
    <property type="entry name" value="BP450"/>
</dbReference>
<organism evidence="4 5">
    <name type="scientific">Streptomyces yunnanensis</name>
    <dbReference type="NCBI Taxonomy" id="156453"/>
    <lineage>
        <taxon>Bacteria</taxon>
        <taxon>Bacillati</taxon>
        <taxon>Actinomycetota</taxon>
        <taxon>Actinomycetes</taxon>
        <taxon>Kitasatosporales</taxon>
        <taxon>Streptomycetaceae</taxon>
        <taxon>Streptomyces</taxon>
    </lineage>
</organism>
<dbReference type="InterPro" id="IPR002397">
    <property type="entry name" value="Cyt_P450_B"/>
</dbReference>
<evidence type="ECO:0000256" key="2">
    <source>
        <dbReference type="RuleBase" id="RU000461"/>
    </source>
</evidence>
<dbReference type="Pfam" id="PF00067">
    <property type="entry name" value="p450"/>
    <property type="match status" value="1"/>
</dbReference>
<dbReference type="EMBL" id="CP095749">
    <property type="protein sequence ID" value="WEB44769.1"/>
    <property type="molecule type" value="Genomic_DNA"/>
</dbReference>
<evidence type="ECO:0000256" key="3">
    <source>
        <dbReference type="SAM" id="MobiDB-lite"/>
    </source>
</evidence>
<reference evidence="4 5" key="1">
    <citation type="submission" date="2022-03" db="EMBL/GenBank/DDBJ databases">
        <title>Streptomyces yunnanensis P86,complete genome.</title>
        <authorList>
            <person name="Chen S."/>
            <person name="Zhang Q."/>
        </authorList>
    </citation>
    <scope>NUCLEOTIDE SEQUENCE [LARGE SCALE GENOMIC DNA]</scope>
    <source>
        <strain evidence="4 5">P86</strain>
    </source>
</reference>
<feature type="compositionally biased region" description="Basic and acidic residues" evidence="3">
    <location>
        <begin position="373"/>
        <end position="383"/>
    </location>
</feature>
<protein>
    <submittedName>
        <fullName evidence="4">Cytochrome P450</fullName>
    </submittedName>
</protein>
<dbReference type="CDD" id="cd20625">
    <property type="entry name" value="CYP164-like"/>
    <property type="match status" value="1"/>
</dbReference>
<evidence type="ECO:0000256" key="1">
    <source>
        <dbReference type="ARBA" id="ARBA00010617"/>
    </source>
</evidence>
<dbReference type="PANTHER" id="PTHR46696">
    <property type="entry name" value="P450, PUTATIVE (EUROFUNG)-RELATED"/>
    <property type="match status" value="1"/>
</dbReference>
<comment type="similarity">
    <text evidence="1 2">Belongs to the cytochrome P450 family.</text>
</comment>
<evidence type="ECO:0000313" key="5">
    <source>
        <dbReference type="Proteomes" id="UP001218629"/>
    </source>
</evidence>
<dbReference type="InterPro" id="IPR036396">
    <property type="entry name" value="Cyt_P450_sf"/>
</dbReference>
<keyword evidence="5" id="KW-1185">Reference proteome</keyword>
<evidence type="ECO:0000313" key="4">
    <source>
        <dbReference type="EMBL" id="WEB44769.1"/>
    </source>
</evidence>
<dbReference type="PANTHER" id="PTHR46696:SF1">
    <property type="entry name" value="CYTOCHROME P450 YJIB-RELATED"/>
    <property type="match status" value="1"/>
</dbReference>
<dbReference type="Gene3D" id="1.10.630.10">
    <property type="entry name" value="Cytochrome P450"/>
    <property type="match status" value="1"/>
</dbReference>
<name>A0ABY8AIA5_9ACTN</name>
<proteinExistence type="inferred from homology"/>
<dbReference type="PRINTS" id="PR00385">
    <property type="entry name" value="P450"/>
</dbReference>
<dbReference type="PROSITE" id="PS00086">
    <property type="entry name" value="CYTOCHROME_P450"/>
    <property type="match status" value="1"/>
</dbReference>
<gene>
    <name evidence="4" type="ORF">MOV08_39495</name>
</gene>
<accession>A0ABY8AIA5</accession>
<keyword evidence="2" id="KW-0349">Heme</keyword>
<keyword evidence="2" id="KW-0503">Monooxygenase</keyword>
<dbReference type="InterPro" id="IPR017972">
    <property type="entry name" value="Cyt_P450_CS"/>
</dbReference>
<keyword evidence="2" id="KW-0479">Metal-binding</keyword>
<dbReference type="Proteomes" id="UP001218629">
    <property type="component" value="Chromosome"/>
</dbReference>
<feature type="region of interest" description="Disordered" evidence="3">
    <location>
        <begin position="373"/>
        <end position="392"/>
    </location>
</feature>
<sequence>MPTETLLERINAYENRADPYPLYAELREHGVAQQNDGSYLVGTYHEIAALLHDPRISSDVRHRSTPDAVRPDALPPSFIALDDPEHDRLRRLAMRPFGPPHSPGRVDALHEDIAEIAGELTDGLRDRDRIDLVDDFAYPLPVTVICRLLGVPREDMPELRGWTNTIIASLDHSPGDDPQEKQRAGMAARMAMGAYLGDLADRRRAHPADDMISALVHDDGPEGRLDKPELMTTLTLLTIAGHETTVNLITNGMLTLLRHPEALERLRREPELMPSAVEELLRYEPPVQMLPQRTPLTDIEVGGVTIPQGAPLFLMLASGNRDPLRFEDPDHFDPARRDNRHFGFGSGVHSCFGAPLARVETQVALTELLRRLDGPRLDEDPPPYRHSPILRGPRHLPIATDVRAGADA</sequence>
<keyword evidence="2" id="KW-0560">Oxidoreductase</keyword>
<dbReference type="RefSeq" id="WP_275310946.1">
    <property type="nucleotide sequence ID" value="NZ_CP095749.1"/>
</dbReference>
<dbReference type="InterPro" id="IPR001128">
    <property type="entry name" value="Cyt_P450"/>
</dbReference>
<keyword evidence="2" id="KW-0408">Iron</keyword>